<dbReference type="AlphaFoldDB" id="A0A397JQF1"/>
<organism evidence="1 2">
    <name type="scientific">Diversispora epigaea</name>
    <dbReference type="NCBI Taxonomy" id="1348612"/>
    <lineage>
        <taxon>Eukaryota</taxon>
        <taxon>Fungi</taxon>
        <taxon>Fungi incertae sedis</taxon>
        <taxon>Mucoromycota</taxon>
        <taxon>Glomeromycotina</taxon>
        <taxon>Glomeromycetes</taxon>
        <taxon>Diversisporales</taxon>
        <taxon>Diversisporaceae</taxon>
        <taxon>Diversispora</taxon>
    </lineage>
</organism>
<protein>
    <submittedName>
        <fullName evidence="1">Uncharacterized protein</fullName>
    </submittedName>
</protein>
<accession>A0A397JQF1</accession>
<reference evidence="1 2" key="1">
    <citation type="submission" date="2018-08" db="EMBL/GenBank/DDBJ databases">
        <title>Genome and evolution of the arbuscular mycorrhizal fungus Diversispora epigaea (formerly Glomus versiforme) and its bacterial endosymbionts.</title>
        <authorList>
            <person name="Sun X."/>
            <person name="Fei Z."/>
            <person name="Harrison M."/>
        </authorList>
    </citation>
    <scope>NUCLEOTIDE SEQUENCE [LARGE SCALE GENOMIC DNA]</scope>
    <source>
        <strain evidence="1 2">IT104</strain>
    </source>
</reference>
<dbReference type="EMBL" id="PQFF01000017">
    <property type="protein sequence ID" value="RHZ89088.1"/>
    <property type="molecule type" value="Genomic_DNA"/>
</dbReference>
<evidence type="ECO:0000313" key="2">
    <source>
        <dbReference type="Proteomes" id="UP000266861"/>
    </source>
</evidence>
<gene>
    <name evidence="1" type="ORF">Glove_19g272</name>
</gene>
<keyword evidence="2" id="KW-1185">Reference proteome</keyword>
<evidence type="ECO:0000313" key="1">
    <source>
        <dbReference type="EMBL" id="RHZ89088.1"/>
    </source>
</evidence>
<sequence length="95" mass="10948">MLPLHSQILNVDISHHFGRNLMFWGEDSKETRTLNIGILEYWNIVQHWKTGKWNTALDSAATLGTRILDNSEYTGTLEYWTALDNTRTLNAGKLE</sequence>
<proteinExistence type="predicted"/>
<name>A0A397JQF1_9GLOM</name>
<comment type="caution">
    <text evidence="1">The sequence shown here is derived from an EMBL/GenBank/DDBJ whole genome shotgun (WGS) entry which is preliminary data.</text>
</comment>
<dbReference type="Proteomes" id="UP000266861">
    <property type="component" value="Unassembled WGS sequence"/>
</dbReference>